<name>A0A4R2JJI2_9PSEU</name>
<evidence type="ECO:0000313" key="3">
    <source>
        <dbReference type="Proteomes" id="UP000295680"/>
    </source>
</evidence>
<evidence type="ECO:0000256" key="1">
    <source>
        <dbReference type="ARBA" id="ARBA00010996"/>
    </source>
</evidence>
<comment type="caution">
    <text evidence="2">The sequence shown here is derived from an EMBL/GenBank/DDBJ whole genome shotgun (WGS) entry which is preliminary data.</text>
</comment>
<sequence length="139" mass="15000">MQPFPEFTLTGADGTSITKASLAGKKSLIWFTRSTCPDSVGMQLIAGLDDKLGGKAFTVVVVLVDVDEPSPWLVGWRDGFGRPDWKVAPNKPGDLSAKVNSPSLETKVLLDEQGNVIDTTTWLVDADYVDSLREHVVGP</sequence>
<dbReference type="InterPro" id="IPR003782">
    <property type="entry name" value="SCO1/SenC"/>
</dbReference>
<dbReference type="Gene3D" id="3.40.30.10">
    <property type="entry name" value="Glutaredoxin"/>
    <property type="match status" value="1"/>
</dbReference>
<evidence type="ECO:0000313" key="2">
    <source>
        <dbReference type="EMBL" id="TCO59284.1"/>
    </source>
</evidence>
<keyword evidence="3" id="KW-1185">Reference proteome</keyword>
<protein>
    <recommendedName>
        <fullName evidence="4">Thioredoxin domain-containing protein</fullName>
    </recommendedName>
</protein>
<comment type="similarity">
    <text evidence="1">Belongs to the SCO1/2 family.</text>
</comment>
<dbReference type="SUPFAM" id="SSF52833">
    <property type="entry name" value="Thioredoxin-like"/>
    <property type="match status" value="1"/>
</dbReference>
<dbReference type="Proteomes" id="UP000295680">
    <property type="component" value="Unassembled WGS sequence"/>
</dbReference>
<dbReference type="AlphaFoldDB" id="A0A4R2JJI2"/>
<reference evidence="2 3" key="1">
    <citation type="submission" date="2019-03" db="EMBL/GenBank/DDBJ databases">
        <title>Genomic Encyclopedia of Type Strains, Phase IV (KMG-IV): sequencing the most valuable type-strain genomes for metagenomic binning, comparative biology and taxonomic classification.</title>
        <authorList>
            <person name="Goeker M."/>
        </authorList>
    </citation>
    <scope>NUCLEOTIDE SEQUENCE [LARGE SCALE GENOMIC DNA]</scope>
    <source>
        <strain evidence="2 3">DSM 45934</strain>
    </source>
</reference>
<accession>A0A4R2JJI2</accession>
<evidence type="ECO:0008006" key="4">
    <source>
        <dbReference type="Google" id="ProtNLM"/>
    </source>
</evidence>
<dbReference type="EMBL" id="SLWS01000004">
    <property type="protein sequence ID" value="TCO59284.1"/>
    <property type="molecule type" value="Genomic_DNA"/>
</dbReference>
<dbReference type="Pfam" id="PF02630">
    <property type="entry name" value="SCO1-SenC"/>
    <property type="match status" value="1"/>
</dbReference>
<proteinExistence type="inferred from homology"/>
<organism evidence="2 3">
    <name type="scientific">Actinocrispum wychmicini</name>
    <dbReference type="NCBI Taxonomy" id="1213861"/>
    <lineage>
        <taxon>Bacteria</taxon>
        <taxon>Bacillati</taxon>
        <taxon>Actinomycetota</taxon>
        <taxon>Actinomycetes</taxon>
        <taxon>Pseudonocardiales</taxon>
        <taxon>Pseudonocardiaceae</taxon>
        <taxon>Actinocrispum</taxon>
    </lineage>
</organism>
<dbReference type="InterPro" id="IPR036249">
    <property type="entry name" value="Thioredoxin-like_sf"/>
</dbReference>
<gene>
    <name evidence="2" type="ORF">EV192_104125</name>
</gene>